<name>E6N7Y1_CALS0</name>
<evidence type="ECO:0000313" key="6">
    <source>
        <dbReference type="Proteomes" id="UP000008120"/>
    </source>
</evidence>
<dbReference type="AlphaFoldDB" id="E6N7Y1"/>
<reference evidence="4 6" key="1">
    <citation type="journal article" date="2005" name="Environ. Microbiol.">
        <title>Genetic and functional properties of uncultivated thermophilic crenarchaeotes from a subsurface gold mine as revealed by analysis of genome fragments.</title>
        <authorList>
            <person name="Nunoura T."/>
            <person name="Hirayama H."/>
            <person name="Takami H."/>
            <person name="Oida H."/>
            <person name="Nishi S."/>
            <person name="Shimamura S."/>
            <person name="Suzuki Y."/>
            <person name="Inagaki F."/>
            <person name="Takai K."/>
            <person name="Nealson K.H."/>
            <person name="Horikoshi K."/>
        </authorList>
    </citation>
    <scope>NUCLEOTIDE SEQUENCE [LARGE SCALE GENOMIC DNA]</scope>
</reference>
<gene>
    <name evidence="5" type="ORF">CSUB_C1321</name>
    <name evidence="4" type="ORF">HGMM_F08E07C14</name>
</gene>
<feature type="transmembrane region" description="Helical" evidence="2">
    <location>
        <begin position="26"/>
        <end position="55"/>
    </location>
</feature>
<dbReference type="InterPro" id="IPR001482">
    <property type="entry name" value="T2SS/T4SS_dom"/>
</dbReference>
<evidence type="ECO:0000313" key="4">
    <source>
        <dbReference type="EMBL" id="BAJ48400.1"/>
    </source>
</evidence>
<dbReference type="GO" id="GO:0016887">
    <property type="term" value="F:ATP hydrolysis activity"/>
    <property type="evidence" value="ECO:0007669"/>
    <property type="project" value="InterPro"/>
</dbReference>
<keyword evidence="2" id="KW-0472">Membrane</keyword>
<dbReference type="KEGG" id="csu:CSUB_C1321"/>
<dbReference type="PANTHER" id="PTHR30486:SF6">
    <property type="entry name" value="TYPE IV PILUS RETRACTATION ATPASE PILT"/>
    <property type="match status" value="1"/>
</dbReference>
<dbReference type="Gene3D" id="3.40.50.300">
    <property type="entry name" value="P-loop containing nucleotide triphosphate hydrolases"/>
    <property type="match status" value="1"/>
</dbReference>
<dbReference type="EMBL" id="BA000048">
    <property type="protein sequence ID" value="BAJ51172.1"/>
    <property type="molecule type" value="Genomic_DNA"/>
</dbReference>
<dbReference type="Gene3D" id="3.30.450.380">
    <property type="match status" value="1"/>
</dbReference>
<evidence type="ECO:0000256" key="1">
    <source>
        <dbReference type="ARBA" id="ARBA00006611"/>
    </source>
</evidence>
<comment type="similarity">
    <text evidence="1">Belongs to the GSP E family.</text>
</comment>
<keyword evidence="2" id="KW-1133">Transmembrane helix</keyword>
<dbReference type="Pfam" id="PF00437">
    <property type="entry name" value="T2SSE"/>
    <property type="match status" value="1"/>
</dbReference>
<protein>
    <submittedName>
        <fullName evidence="4">Type II secretion system protein E</fullName>
    </submittedName>
</protein>
<evidence type="ECO:0000313" key="5">
    <source>
        <dbReference type="EMBL" id="BAJ51172.1"/>
    </source>
</evidence>
<organism evidence="4 6">
    <name type="scientific">Caldiarchaeum subterraneum</name>
    <dbReference type="NCBI Taxonomy" id="311458"/>
    <lineage>
        <taxon>Archaea</taxon>
        <taxon>Nitrososphaerota</taxon>
        <taxon>Candidatus Caldarchaeales</taxon>
        <taxon>Candidatus Caldarchaeaceae</taxon>
        <taxon>Candidatus Caldarchaeum</taxon>
    </lineage>
</organism>
<dbReference type="PANTHER" id="PTHR30486">
    <property type="entry name" value="TWITCHING MOTILITY PROTEIN PILT"/>
    <property type="match status" value="1"/>
</dbReference>
<dbReference type="InterPro" id="IPR050921">
    <property type="entry name" value="T4SS_GSP_E_ATPase"/>
</dbReference>
<sequence>MHVGGLGKYIYRFNGSEMALENLVDFLLRFFIGTQLGLITLIAVAAAVSAAVVILKTRRRSSAEEPLVLEAEETSAPEVIDQYVVDDIIRVTILKQDYSSKYVAEEPSLTEDEEEIVRRVEQQYVKKGGDPFKLLEEYKVSEDREKVLKYFLWKNLRGGWKLEPLMRDEGLEDITITKPGPVYVIHRRHPDLGWIETNITLTAEELDKQARMLAERNGAELSIAKPAAEIMTGEGDRIALTYAGELTPGTSTITIRKFPRSPYTIIDLIRRGTLTVVTAAYLWTALENKKFVMVAGPTGSGKTTLLSALLQLLPSNAKLLTLEDYHPEINLSWHKNWHRFVTRRTLGETAYSLADILRLSLRHRPDYTIVGEVRGVEARVMFSAAATGHGMASTIHAESLEDVYQRLTGASMGVLKEELSFLNVVALVRNTSRGRRVVGVWEIERTGNEHLISWYDEESGKFFPETGKQLVVSSPMLVHNPALRRDYENKLNILEYLMSSGEELKAEQLAEVVEKLRKELRLVTS</sequence>
<dbReference type="EMBL" id="AP011864">
    <property type="protein sequence ID" value="BAJ48400.1"/>
    <property type="molecule type" value="Genomic_DNA"/>
</dbReference>
<dbReference type="BioCyc" id="CCAL311458:G131R-1337-MONOMER"/>
<feature type="domain" description="Bacterial type II secretion system protein E" evidence="3">
    <location>
        <begin position="251"/>
        <end position="429"/>
    </location>
</feature>
<evidence type="ECO:0000259" key="3">
    <source>
        <dbReference type="Pfam" id="PF00437"/>
    </source>
</evidence>
<accession>E6N7Y1</accession>
<reference evidence="4 6" key="2">
    <citation type="journal article" date="2011" name="Nucleic Acids Res.">
        <title>Insights into the evolution of Archaea and eukaryotic protein modifier systems revealed by the genome of a novel archaeal group.</title>
        <authorList>
            <person name="Nunoura T."/>
            <person name="Takaki Y."/>
            <person name="Kakuta J."/>
            <person name="Nishi S."/>
            <person name="Sugahara J."/>
            <person name="Kazama H."/>
            <person name="Chee G."/>
            <person name="Hattori M."/>
            <person name="Kanai A."/>
            <person name="Atomi H."/>
            <person name="Takai K."/>
            <person name="Takami H."/>
        </authorList>
    </citation>
    <scope>NUCLEOTIDE SEQUENCE [LARGE SCALE GENOMIC DNA]</scope>
</reference>
<dbReference type="InterPro" id="IPR027417">
    <property type="entry name" value="P-loop_NTPase"/>
</dbReference>
<dbReference type="Proteomes" id="UP000008120">
    <property type="component" value="Chromosome"/>
</dbReference>
<keyword evidence="2" id="KW-0812">Transmembrane</keyword>
<dbReference type="SUPFAM" id="SSF52540">
    <property type="entry name" value="P-loop containing nucleoside triphosphate hydrolases"/>
    <property type="match status" value="1"/>
</dbReference>
<evidence type="ECO:0000256" key="2">
    <source>
        <dbReference type="SAM" id="Phobius"/>
    </source>
</evidence>
<proteinExistence type="inferred from homology"/>
<dbReference type="STRING" id="311458.CSUB_C1321"/>